<proteinExistence type="predicted"/>
<keyword evidence="1 4" id="KW-0808">Transferase</keyword>
<evidence type="ECO:0000259" key="3">
    <source>
        <dbReference type="PROSITE" id="PS51186"/>
    </source>
</evidence>
<evidence type="ECO:0000256" key="1">
    <source>
        <dbReference type="ARBA" id="ARBA00022679"/>
    </source>
</evidence>
<protein>
    <submittedName>
        <fullName evidence="4">GNAT family N-acetyltransferase</fullName>
    </submittedName>
</protein>
<sequence>MATQVWLHTYATDGVTPSLARYVLQEFTPANFLSLLARTDAQVLVAESGNALLAYATLAFQAARPDGRQGTELATLYVQEHFTGAGLGSMLLGQCRQIAQSRSGDAEIWLTVNARNRRAMDFYRKHGFVRNGTSYFELDGEKHENHVLIG</sequence>
<dbReference type="InterPro" id="IPR016181">
    <property type="entry name" value="Acyl_CoA_acyltransferase"/>
</dbReference>
<dbReference type="SUPFAM" id="SSF55729">
    <property type="entry name" value="Acyl-CoA N-acyltransferases (Nat)"/>
    <property type="match status" value="1"/>
</dbReference>
<keyword evidence="2" id="KW-0012">Acyltransferase</keyword>
<gene>
    <name evidence="4" type="ORF">FNU76_16150</name>
</gene>
<dbReference type="Proteomes" id="UP000317550">
    <property type="component" value="Chromosome"/>
</dbReference>
<dbReference type="CDD" id="cd04301">
    <property type="entry name" value="NAT_SF"/>
    <property type="match status" value="1"/>
</dbReference>
<accession>A0A516SMJ2</accession>
<evidence type="ECO:0000313" key="5">
    <source>
        <dbReference type="Proteomes" id="UP000317550"/>
    </source>
</evidence>
<dbReference type="GO" id="GO:0016747">
    <property type="term" value="F:acyltransferase activity, transferring groups other than amino-acyl groups"/>
    <property type="evidence" value="ECO:0007669"/>
    <property type="project" value="InterPro"/>
</dbReference>
<feature type="domain" description="N-acetyltransferase" evidence="3">
    <location>
        <begin position="5"/>
        <end position="150"/>
    </location>
</feature>
<evidence type="ECO:0000313" key="4">
    <source>
        <dbReference type="EMBL" id="QDQ29355.1"/>
    </source>
</evidence>
<dbReference type="PROSITE" id="PS51186">
    <property type="entry name" value="GNAT"/>
    <property type="match status" value="1"/>
</dbReference>
<keyword evidence="5" id="KW-1185">Reference proteome</keyword>
<dbReference type="InterPro" id="IPR050832">
    <property type="entry name" value="Bact_Acetyltransf"/>
</dbReference>
<dbReference type="Pfam" id="PF00583">
    <property type="entry name" value="Acetyltransf_1"/>
    <property type="match status" value="1"/>
</dbReference>
<dbReference type="EMBL" id="CP041730">
    <property type="protein sequence ID" value="QDQ29355.1"/>
    <property type="molecule type" value="Genomic_DNA"/>
</dbReference>
<dbReference type="PANTHER" id="PTHR43877">
    <property type="entry name" value="AMINOALKYLPHOSPHONATE N-ACETYLTRANSFERASE-RELATED-RELATED"/>
    <property type="match status" value="1"/>
</dbReference>
<reference evidence="5" key="1">
    <citation type="submission" date="2019-07" db="EMBL/GenBank/DDBJ databases">
        <title>Chitinimonas sp. nov., isolated from Ny-Alesund, arctica soil.</title>
        <authorList>
            <person name="Xu Q."/>
            <person name="Peng F."/>
        </authorList>
    </citation>
    <scope>NUCLEOTIDE SEQUENCE [LARGE SCALE GENOMIC DNA]</scope>
    <source>
        <strain evidence="5">R3-44</strain>
    </source>
</reference>
<dbReference type="KEGG" id="cari:FNU76_16150"/>
<organism evidence="4 5">
    <name type="scientific">Chitinimonas arctica</name>
    <dbReference type="NCBI Taxonomy" id="2594795"/>
    <lineage>
        <taxon>Bacteria</taxon>
        <taxon>Pseudomonadati</taxon>
        <taxon>Pseudomonadota</taxon>
        <taxon>Betaproteobacteria</taxon>
        <taxon>Neisseriales</taxon>
        <taxon>Chitinibacteraceae</taxon>
        <taxon>Chitinimonas</taxon>
    </lineage>
</organism>
<dbReference type="PANTHER" id="PTHR43877:SF1">
    <property type="entry name" value="ACETYLTRANSFERASE"/>
    <property type="match status" value="1"/>
</dbReference>
<dbReference type="Gene3D" id="3.40.630.30">
    <property type="match status" value="1"/>
</dbReference>
<evidence type="ECO:0000256" key="2">
    <source>
        <dbReference type="ARBA" id="ARBA00023315"/>
    </source>
</evidence>
<dbReference type="OrthoDB" id="143110at2"/>
<dbReference type="InterPro" id="IPR000182">
    <property type="entry name" value="GNAT_dom"/>
</dbReference>
<name>A0A516SMJ2_9NEIS</name>
<dbReference type="AlphaFoldDB" id="A0A516SMJ2"/>